<evidence type="ECO:0000313" key="11">
    <source>
        <dbReference type="Proteomes" id="UP001153636"/>
    </source>
</evidence>
<evidence type="ECO:0000256" key="3">
    <source>
        <dbReference type="ARBA" id="ARBA00007879"/>
    </source>
</evidence>
<dbReference type="Gene3D" id="2.60.120.590">
    <property type="entry name" value="Alpha-ketoglutarate-dependent dioxygenase AlkB-like"/>
    <property type="match status" value="1"/>
</dbReference>
<dbReference type="AlphaFoldDB" id="A0A9P0GLT7"/>
<proteinExistence type="inferred from homology"/>
<keyword evidence="8" id="KW-0539">Nucleus</keyword>
<keyword evidence="11" id="KW-1185">Reference proteome</keyword>
<name>A0A9P0GLT7_9CUCU</name>
<comment type="similarity">
    <text evidence="3">Belongs to the alkB family.</text>
</comment>
<dbReference type="PANTHER" id="PTHR46030:SF1">
    <property type="entry name" value="ALPHA-KETOGLUTARATE-DEPENDENT DIOXYGENASE ALKB HOMOLOG 6"/>
    <property type="match status" value="1"/>
</dbReference>
<dbReference type="Proteomes" id="UP001153636">
    <property type="component" value="Chromosome 8"/>
</dbReference>
<accession>A0A9P0GLT7</accession>
<dbReference type="GO" id="GO:0005634">
    <property type="term" value="C:nucleus"/>
    <property type="evidence" value="ECO:0007669"/>
    <property type="project" value="UniProtKB-SubCell"/>
</dbReference>
<sequence>MDLSYYKVNEAPPTIYYIPNFISREEEAHILKNVYQVPKPKWTNLSNRRLQDYGGVPHEKGMIPEPIANWLEPYLNKIHDINLFENRKPNQVLVNEYLPGQGIMPHTDGPLFYPTIATISCGSHTVLEFLENNAGRKKVCELLLEPCSLVIIKDDMYSKYLHSIPERNSDTISKCTNLKNCQKYSCDEELCRSTRVSLTIRNVPKVLKLKLF</sequence>
<dbReference type="EMBL" id="OV651820">
    <property type="protein sequence ID" value="CAH1114471.1"/>
    <property type="molecule type" value="Genomic_DNA"/>
</dbReference>
<dbReference type="OrthoDB" id="412814at2759"/>
<dbReference type="InterPro" id="IPR005123">
    <property type="entry name" value="Oxoglu/Fe-dep_dioxygenase_dom"/>
</dbReference>
<evidence type="ECO:0000313" key="10">
    <source>
        <dbReference type="EMBL" id="CAH1114471.1"/>
    </source>
</evidence>
<evidence type="ECO:0000256" key="1">
    <source>
        <dbReference type="ARBA" id="ARBA00001954"/>
    </source>
</evidence>
<feature type="domain" description="Fe2OG dioxygenase" evidence="9">
    <location>
        <begin position="88"/>
        <end position="204"/>
    </location>
</feature>
<evidence type="ECO:0000256" key="2">
    <source>
        <dbReference type="ARBA" id="ARBA00004123"/>
    </source>
</evidence>
<reference evidence="10" key="1">
    <citation type="submission" date="2022-01" db="EMBL/GenBank/DDBJ databases">
        <authorList>
            <person name="King R."/>
        </authorList>
    </citation>
    <scope>NUCLEOTIDE SEQUENCE</scope>
</reference>
<evidence type="ECO:0000256" key="7">
    <source>
        <dbReference type="ARBA" id="ARBA00023004"/>
    </source>
</evidence>
<keyword evidence="5" id="KW-0223">Dioxygenase</keyword>
<dbReference type="GO" id="GO:0051213">
    <property type="term" value="F:dioxygenase activity"/>
    <property type="evidence" value="ECO:0007669"/>
    <property type="project" value="UniProtKB-KW"/>
</dbReference>
<evidence type="ECO:0000256" key="5">
    <source>
        <dbReference type="ARBA" id="ARBA00022964"/>
    </source>
</evidence>
<keyword evidence="6" id="KW-0560">Oxidoreductase</keyword>
<gene>
    <name evidence="10" type="ORF">PSYICH_LOCUS14596</name>
</gene>
<evidence type="ECO:0000256" key="4">
    <source>
        <dbReference type="ARBA" id="ARBA00022723"/>
    </source>
</evidence>
<dbReference type="InterPro" id="IPR037151">
    <property type="entry name" value="AlkB-like_sf"/>
</dbReference>
<dbReference type="GO" id="GO:0046872">
    <property type="term" value="F:metal ion binding"/>
    <property type="evidence" value="ECO:0007669"/>
    <property type="project" value="UniProtKB-KW"/>
</dbReference>
<comment type="cofactor">
    <cofactor evidence="1">
        <name>Fe(2+)</name>
        <dbReference type="ChEBI" id="CHEBI:29033"/>
    </cofactor>
</comment>
<comment type="subcellular location">
    <subcellularLocation>
        <location evidence="2">Nucleus</location>
    </subcellularLocation>
</comment>
<dbReference type="InterPro" id="IPR032862">
    <property type="entry name" value="ALKBH6"/>
</dbReference>
<protein>
    <recommendedName>
        <fullName evidence="9">Fe2OG dioxygenase domain-containing protein</fullName>
    </recommendedName>
</protein>
<organism evidence="10 11">
    <name type="scientific">Psylliodes chrysocephalus</name>
    <dbReference type="NCBI Taxonomy" id="3402493"/>
    <lineage>
        <taxon>Eukaryota</taxon>
        <taxon>Metazoa</taxon>
        <taxon>Ecdysozoa</taxon>
        <taxon>Arthropoda</taxon>
        <taxon>Hexapoda</taxon>
        <taxon>Insecta</taxon>
        <taxon>Pterygota</taxon>
        <taxon>Neoptera</taxon>
        <taxon>Endopterygota</taxon>
        <taxon>Coleoptera</taxon>
        <taxon>Polyphaga</taxon>
        <taxon>Cucujiformia</taxon>
        <taxon>Chrysomeloidea</taxon>
        <taxon>Chrysomelidae</taxon>
        <taxon>Galerucinae</taxon>
        <taxon>Alticini</taxon>
        <taxon>Psylliodes</taxon>
    </lineage>
</organism>
<dbReference type="PANTHER" id="PTHR46030">
    <property type="entry name" value="ALPHA-KETOGLUTARATE-DEPENDENT DIOXYGENASE ALKB HOMOLOG 6"/>
    <property type="match status" value="1"/>
</dbReference>
<dbReference type="Pfam" id="PF13532">
    <property type="entry name" value="2OG-FeII_Oxy_2"/>
    <property type="match status" value="1"/>
</dbReference>
<evidence type="ECO:0000256" key="6">
    <source>
        <dbReference type="ARBA" id="ARBA00023002"/>
    </source>
</evidence>
<dbReference type="SUPFAM" id="SSF51197">
    <property type="entry name" value="Clavaminate synthase-like"/>
    <property type="match status" value="1"/>
</dbReference>
<dbReference type="InterPro" id="IPR027450">
    <property type="entry name" value="AlkB-like"/>
</dbReference>
<keyword evidence="4" id="KW-0479">Metal-binding</keyword>
<evidence type="ECO:0000256" key="8">
    <source>
        <dbReference type="ARBA" id="ARBA00023242"/>
    </source>
</evidence>
<evidence type="ECO:0000259" key="9">
    <source>
        <dbReference type="PROSITE" id="PS51471"/>
    </source>
</evidence>
<dbReference type="PROSITE" id="PS51471">
    <property type="entry name" value="FE2OG_OXY"/>
    <property type="match status" value="1"/>
</dbReference>
<keyword evidence="7" id="KW-0408">Iron</keyword>